<feature type="chain" id="PRO_5043507857" evidence="1">
    <location>
        <begin position="20"/>
        <end position="300"/>
    </location>
</feature>
<dbReference type="AlphaFoldDB" id="A0AAV8W8M3"/>
<sequence>MSSAKILVILSLQILAVLGLGNNVLINLPKLDEIQEDLKWTQQKVETLGTLLNLLAEEGNVTLIAWQRIWNTDGTLKEIRTIELTIINPVPAEVSLSVEDVEVYEELPVVLQVMDELSAVTGIQLSGSMQQWDRDGSLVTLLKVTPDSIQIQGVEEDLLLWQQNITVPSTAPIQTLVKTLKEQSWLPVAVLSWNTDGTLNLQSSVIIPELMGSVTEATNATMSMMEAALMGIAKGALLHPDHIPKYVVDYMKQNVPGFIWLAGEDVTASWVNPGVQLTVRYDLVDIGRSPITLDVIGVSI</sequence>
<dbReference type="EMBL" id="JANEYG010000005">
    <property type="protein sequence ID" value="KAJ8922951.1"/>
    <property type="molecule type" value="Genomic_DNA"/>
</dbReference>
<proteinExistence type="predicted"/>
<dbReference type="Proteomes" id="UP001159042">
    <property type="component" value="Unassembled WGS sequence"/>
</dbReference>
<evidence type="ECO:0000313" key="3">
    <source>
        <dbReference type="Proteomes" id="UP001159042"/>
    </source>
</evidence>
<feature type="signal peptide" evidence="1">
    <location>
        <begin position="1"/>
        <end position="19"/>
    </location>
</feature>
<accession>A0AAV8W8M3</accession>
<evidence type="ECO:0000256" key="1">
    <source>
        <dbReference type="SAM" id="SignalP"/>
    </source>
</evidence>
<reference evidence="2 3" key="1">
    <citation type="journal article" date="2023" name="Insect Mol. Biol.">
        <title>Genome sequencing provides insights into the evolution of gene families encoding plant cell wall-degrading enzymes in longhorned beetles.</title>
        <authorList>
            <person name="Shin N.R."/>
            <person name="Okamura Y."/>
            <person name="Kirsch R."/>
            <person name="Pauchet Y."/>
        </authorList>
    </citation>
    <scope>NUCLEOTIDE SEQUENCE [LARGE SCALE GENOMIC DNA]</scope>
    <source>
        <strain evidence="2">EAD_L_NR</strain>
    </source>
</reference>
<gene>
    <name evidence="2" type="ORF">NQ315_001497</name>
</gene>
<protein>
    <submittedName>
        <fullName evidence="2">Uncharacterized protein</fullName>
    </submittedName>
</protein>
<name>A0AAV8W8M3_9CUCU</name>
<keyword evidence="3" id="KW-1185">Reference proteome</keyword>
<evidence type="ECO:0000313" key="2">
    <source>
        <dbReference type="EMBL" id="KAJ8922951.1"/>
    </source>
</evidence>
<comment type="caution">
    <text evidence="2">The sequence shown here is derived from an EMBL/GenBank/DDBJ whole genome shotgun (WGS) entry which is preliminary data.</text>
</comment>
<organism evidence="2 3">
    <name type="scientific">Exocentrus adspersus</name>
    <dbReference type="NCBI Taxonomy" id="1586481"/>
    <lineage>
        <taxon>Eukaryota</taxon>
        <taxon>Metazoa</taxon>
        <taxon>Ecdysozoa</taxon>
        <taxon>Arthropoda</taxon>
        <taxon>Hexapoda</taxon>
        <taxon>Insecta</taxon>
        <taxon>Pterygota</taxon>
        <taxon>Neoptera</taxon>
        <taxon>Endopterygota</taxon>
        <taxon>Coleoptera</taxon>
        <taxon>Polyphaga</taxon>
        <taxon>Cucujiformia</taxon>
        <taxon>Chrysomeloidea</taxon>
        <taxon>Cerambycidae</taxon>
        <taxon>Lamiinae</taxon>
        <taxon>Acanthocinini</taxon>
        <taxon>Exocentrus</taxon>
    </lineage>
</organism>
<keyword evidence="1" id="KW-0732">Signal</keyword>